<protein>
    <submittedName>
        <fullName evidence="2">Uncharacterized protein</fullName>
    </submittedName>
</protein>
<gene>
    <name evidence="2" type="ORF">A3I40_03860</name>
</gene>
<organism evidence="2 3">
    <name type="scientific">Candidatus Uhrbacteria bacterium RIFCSPLOWO2_02_FULL_48_12</name>
    <dbReference type="NCBI Taxonomy" id="1802407"/>
    <lineage>
        <taxon>Bacteria</taxon>
        <taxon>Candidatus Uhriibacteriota</taxon>
    </lineage>
</organism>
<dbReference type="Proteomes" id="UP000178723">
    <property type="component" value="Unassembled WGS sequence"/>
</dbReference>
<proteinExistence type="predicted"/>
<keyword evidence="1" id="KW-0472">Membrane</keyword>
<comment type="caution">
    <text evidence="2">The sequence shown here is derived from an EMBL/GenBank/DDBJ whole genome shotgun (WGS) entry which is preliminary data.</text>
</comment>
<reference evidence="2 3" key="1">
    <citation type="journal article" date="2016" name="Nat. Commun.">
        <title>Thousands of microbial genomes shed light on interconnected biogeochemical processes in an aquifer system.</title>
        <authorList>
            <person name="Anantharaman K."/>
            <person name="Brown C.T."/>
            <person name="Hug L.A."/>
            <person name="Sharon I."/>
            <person name="Castelle C.J."/>
            <person name="Probst A.J."/>
            <person name="Thomas B.C."/>
            <person name="Singh A."/>
            <person name="Wilkins M.J."/>
            <person name="Karaoz U."/>
            <person name="Brodie E.L."/>
            <person name="Williams K.H."/>
            <person name="Hubbard S.S."/>
            <person name="Banfield J.F."/>
        </authorList>
    </citation>
    <scope>NUCLEOTIDE SEQUENCE [LARGE SCALE GENOMIC DNA]</scope>
</reference>
<dbReference type="AlphaFoldDB" id="A0A1F7V9Q9"/>
<name>A0A1F7V9Q9_9BACT</name>
<sequence>MIFAPPRGAERSEWLINLSFFMILLPILLALQLTNTSIIVSMDDSIEADCGIKMAYGLAGCYIPSSDTIILNAKYEWLWPETIPHEYAHRTVIKNNLLTEMQLYFANSEDMANQFATYWNNPEAYSVRRPVEAKWFREHFIKPQSTTSDK</sequence>
<evidence type="ECO:0000313" key="3">
    <source>
        <dbReference type="Proteomes" id="UP000178723"/>
    </source>
</evidence>
<accession>A0A1F7V9Q9</accession>
<evidence type="ECO:0000313" key="2">
    <source>
        <dbReference type="EMBL" id="OGL87282.1"/>
    </source>
</evidence>
<dbReference type="EMBL" id="MGEP01000023">
    <property type="protein sequence ID" value="OGL87282.1"/>
    <property type="molecule type" value="Genomic_DNA"/>
</dbReference>
<keyword evidence="1" id="KW-1133">Transmembrane helix</keyword>
<feature type="transmembrane region" description="Helical" evidence="1">
    <location>
        <begin position="14"/>
        <end position="33"/>
    </location>
</feature>
<evidence type="ECO:0000256" key="1">
    <source>
        <dbReference type="SAM" id="Phobius"/>
    </source>
</evidence>
<keyword evidence="1" id="KW-0812">Transmembrane</keyword>